<dbReference type="SUPFAM" id="SSF53041">
    <property type="entry name" value="Resolvase-like"/>
    <property type="match status" value="1"/>
</dbReference>
<evidence type="ECO:0000256" key="1">
    <source>
        <dbReference type="SAM" id="Coils"/>
    </source>
</evidence>
<dbReference type="InterPro" id="IPR050639">
    <property type="entry name" value="SSR_resolvase"/>
</dbReference>
<dbReference type="AlphaFoldDB" id="A0A1G2T077"/>
<dbReference type="PANTHER" id="PTHR30461:SF23">
    <property type="entry name" value="DNA RECOMBINASE-RELATED"/>
    <property type="match status" value="1"/>
</dbReference>
<dbReference type="Pfam" id="PF07508">
    <property type="entry name" value="Recombinase"/>
    <property type="match status" value="1"/>
</dbReference>
<dbReference type="GO" id="GO:0000150">
    <property type="term" value="F:DNA strand exchange activity"/>
    <property type="evidence" value="ECO:0007669"/>
    <property type="project" value="InterPro"/>
</dbReference>
<keyword evidence="1" id="KW-0175">Coiled coil</keyword>
<dbReference type="Gene3D" id="3.90.1750.20">
    <property type="entry name" value="Putative Large Serine Recombinase, Chain B, Domain 2"/>
    <property type="match status" value="1"/>
</dbReference>
<dbReference type="InterPro" id="IPR011109">
    <property type="entry name" value="DNA_bind_recombinase_dom"/>
</dbReference>
<dbReference type="CDD" id="cd00338">
    <property type="entry name" value="Ser_Recombinase"/>
    <property type="match status" value="1"/>
</dbReference>
<dbReference type="Proteomes" id="UP000178107">
    <property type="component" value="Unassembled WGS sequence"/>
</dbReference>
<proteinExistence type="predicted"/>
<dbReference type="Pfam" id="PF00239">
    <property type="entry name" value="Resolvase"/>
    <property type="match status" value="1"/>
</dbReference>
<comment type="caution">
    <text evidence="3">The sequence shown here is derived from an EMBL/GenBank/DDBJ whole genome shotgun (WGS) entry which is preliminary data.</text>
</comment>
<dbReference type="PROSITE" id="PS51736">
    <property type="entry name" value="RECOMBINASES_3"/>
    <property type="match status" value="1"/>
</dbReference>
<feature type="domain" description="Resolvase/invertase-type recombinase catalytic" evidence="2">
    <location>
        <begin position="12"/>
        <end position="160"/>
    </location>
</feature>
<accession>A0A1G2T077</accession>
<dbReference type="InterPro" id="IPR036162">
    <property type="entry name" value="Resolvase-like_N_sf"/>
</dbReference>
<reference evidence="3 4" key="1">
    <citation type="journal article" date="2016" name="Nat. Commun.">
        <title>Thousands of microbial genomes shed light on interconnected biogeochemical processes in an aquifer system.</title>
        <authorList>
            <person name="Anantharaman K."/>
            <person name="Brown C.T."/>
            <person name="Hug L.A."/>
            <person name="Sharon I."/>
            <person name="Castelle C.J."/>
            <person name="Probst A.J."/>
            <person name="Thomas B.C."/>
            <person name="Singh A."/>
            <person name="Wilkins M.J."/>
            <person name="Karaoz U."/>
            <person name="Brodie E.L."/>
            <person name="Williams K.H."/>
            <person name="Hubbard S.S."/>
            <person name="Banfield J.F."/>
        </authorList>
    </citation>
    <scope>NUCLEOTIDE SEQUENCE [LARGE SCALE GENOMIC DNA]</scope>
</reference>
<gene>
    <name evidence="3" type="ORF">A2838_03230</name>
</gene>
<evidence type="ECO:0000259" key="2">
    <source>
        <dbReference type="PROSITE" id="PS51736"/>
    </source>
</evidence>
<evidence type="ECO:0000313" key="4">
    <source>
        <dbReference type="Proteomes" id="UP000178107"/>
    </source>
</evidence>
<dbReference type="PANTHER" id="PTHR30461">
    <property type="entry name" value="DNA-INVERTASE FROM LAMBDOID PROPHAGE"/>
    <property type="match status" value="1"/>
</dbReference>
<dbReference type="InterPro" id="IPR006119">
    <property type="entry name" value="Resolv_N"/>
</dbReference>
<name>A0A1G2T077_9BACT</name>
<dbReference type="SMART" id="SM00857">
    <property type="entry name" value="Resolvase"/>
    <property type="match status" value="1"/>
</dbReference>
<feature type="coiled-coil region" evidence="1">
    <location>
        <begin position="413"/>
        <end position="454"/>
    </location>
</feature>
<dbReference type="GO" id="GO:0003677">
    <property type="term" value="F:DNA binding"/>
    <property type="evidence" value="ECO:0007669"/>
    <property type="project" value="InterPro"/>
</dbReference>
<organism evidence="3 4">
    <name type="scientific">Candidatus Zambryskibacteria bacterium RIFCSPHIGHO2_01_FULL_46_25</name>
    <dbReference type="NCBI Taxonomy" id="1802738"/>
    <lineage>
        <taxon>Bacteria</taxon>
        <taxon>Candidatus Zambryskiibacteriota</taxon>
    </lineage>
</organism>
<dbReference type="EMBL" id="MHVH01000003">
    <property type="protein sequence ID" value="OHA90696.1"/>
    <property type="molecule type" value="Genomic_DNA"/>
</dbReference>
<dbReference type="InterPro" id="IPR038109">
    <property type="entry name" value="DNA_bind_recomb_sf"/>
</dbReference>
<dbReference type="Gene3D" id="3.40.50.1390">
    <property type="entry name" value="Resolvase, N-terminal catalytic domain"/>
    <property type="match status" value="1"/>
</dbReference>
<protein>
    <recommendedName>
        <fullName evidence="2">Resolvase/invertase-type recombinase catalytic domain-containing protein</fullName>
    </recommendedName>
</protein>
<evidence type="ECO:0000313" key="3">
    <source>
        <dbReference type="EMBL" id="OHA90696.1"/>
    </source>
</evidence>
<sequence length="659" mass="75428">MNNYNLDTSKLKYILYCRKSSEEGEDKQIQSLPTQIRELGEHAERNGLNIVKTISESKTAFKTGREGFNEMMHLIKSGKANAILVIRANRISRNPIDAGCVISLMDEKKLLYIRTPNSTCYTCSSTDKMMIALELIFSKKDSDDKGEMVKEGQKTKALKGYPHGVASLGFLNDKSEEKGNRKWLVDKLRFEAIKIILEMFLTGTYSAGKLHRYAVKELKLNTVKRKKIGGNLITLSRIYEILKDPIYAGFFFYGGERYELNESLPRIITEDQHIKIKNILARKNIPKTQTNEATFSGFLQSDEGAFIGQDVKYQLICDCKNKIAYLSRTHCPKCGKEIAMLEHPKYLNFTYYYNVKKKKARQEYKSLSEVNIVEKLLLFVDENLTFSRDLAEWSKKYITELRDKEINDTVFRKEKGEADKAEYEAKKTRLRQMLRDEQITHEEYKADLEALNKRYATSEPKQGVVDWYARMNEIIDLTLCTKEILQNGTMQAKRNILSKLGSNLVWNEKELFVYNDLAINKLVEGVKSIRAENPEFEPKKISARKDENGGIILELNEGVEEGLTYNWATQKTTKDLSPSGNLHSLKIEPSLELSELRGKSRTSGKFSVKARHGHILPISRSLLRDQGSNLGHPPYTYPEISFGGGLYHRPEGRKALPPA</sequence>